<dbReference type="GeneID" id="80452084"/>
<feature type="transmembrane region" description="Helical" evidence="6">
    <location>
        <begin position="6"/>
        <end position="27"/>
    </location>
</feature>
<evidence type="ECO:0000313" key="7">
    <source>
        <dbReference type="EMBL" id="BAU99432.1"/>
    </source>
</evidence>
<dbReference type="EMBL" id="AP017457">
    <property type="protein sequence ID" value="BAU99432.1"/>
    <property type="molecule type" value="Genomic_DNA"/>
</dbReference>
<evidence type="ECO:0000256" key="5">
    <source>
        <dbReference type="ARBA" id="ARBA00023136"/>
    </source>
</evidence>
<feature type="transmembrane region" description="Helical" evidence="6">
    <location>
        <begin position="146"/>
        <end position="166"/>
    </location>
</feature>
<evidence type="ECO:0000256" key="6">
    <source>
        <dbReference type="SAM" id="Phobius"/>
    </source>
</evidence>
<evidence type="ECO:0000313" key="8">
    <source>
        <dbReference type="Proteomes" id="UP000243847"/>
    </source>
</evidence>
<dbReference type="KEGG" id="amin:AUMI_18900"/>
<feature type="transmembrane region" description="Helical" evidence="6">
    <location>
        <begin position="39"/>
        <end position="58"/>
    </location>
</feature>
<keyword evidence="4 6" id="KW-1133">Transmembrane helix</keyword>
<accession>A0A173LX50</accession>
<dbReference type="InterPro" id="IPR004923">
    <property type="entry name" value="FTR1/Fip1/EfeU"/>
</dbReference>
<dbReference type="Proteomes" id="UP000243847">
    <property type="component" value="Chromosome sequence1"/>
</dbReference>
<feature type="transmembrane region" description="Helical" evidence="6">
    <location>
        <begin position="178"/>
        <end position="198"/>
    </location>
</feature>
<reference evidence="7 8" key="1">
    <citation type="journal article" date="2016" name="Genome Announc.">
        <title>Complete Genome Sequence of Aurantimicrobium minutum Type Strain KNCT, a Planktonic Ultramicrobacterium Isolated from River Water.</title>
        <authorList>
            <person name="Nakai R."/>
            <person name="Fujisawa T."/>
            <person name="Nakamura Y."/>
            <person name="Nishide H."/>
            <person name="Uchiyama I."/>
            <person name="Baba T."/>
            <person name="Toyoda A."/>
            <person name="Fujiyama A."/>
            <person name="Naganuma T."/>
            <person name="Niki H."/>
        </authorList>
    </citation>
    <scope>NUCLEOTIDE SEQUENCE [LARGE SCALE GENOMIC DNA]</scope>
    <source>
        <strain evidence="7 8">KNC</strain>
    </source>
</reference>
<evidence type="ECO:0000256" key="3">
    <source>
        <dbReference type="ARBA" id="ARBA00022692"/>
    </source>
</evidence>
<comment type="similarity">
    <text evidence="2">Belongs to the oxidase-dependent Fe transporter (OFeT) (TC 9.A.10.1) family.</text>
</comment>
<dbReference type="NCBIfam" id="NF041756">
    <property type="entry name" value="EfeU"/>
    <property type="match status" value="1"/>
</dbReference>
<dbReference type="OrthoDB" id="7260758at2"/>
<feature type="transmembrane region" description="Helical" evidence="6">
    <location>
        <begin position="242"/>
        <end position="261"/>
    </location>
</feature>
<comment type="subcellular location">
    <subcellularLocation>
        <location evidence="1">Membrane</location>
        <topology evidence="1">Multi-pass membrane protein</topology>
    </subcellularLocation>
</comment>
<dbReference type="Pfam" id="PF03239">
    <property type="entry name" value="FTR1"/>
    <property type="match status" value="1"/>
</dbReference>
<dbReference type="GO" id="GO:0033573">
    <property type="term" value="C:high-affinity iron permease complex"/>
    <property type="evidence" value="ECO:0007669"/>
    <property type="project" value="InterPro"/>
</dbReference>
<feature type="transmembrane region" description="Helical" evidence="6">
    <location>
        <begin position="70"/>
        <end position="88"/>
    </location>
</feature>
<evidence type="ECO:0000256" key="1">
    <source>
        <dbReference type="ARBA" id="ARBA00004141"/>
    </source>
</evidence>
<sequence>MFANLLIGLREGLEAALIIGILGAYLIKIDRRDVLPKMWAGVGIAALLSAAVGILLGVGVATLDDRSEEILAGVLSFLAVVLVTWMIFWMAKTARSIKAHLESDVDKNLAGNGWGIMLVAFLAVGREGIETAVFIWAAANATGERLLPTLGAIIGLGIAALLGWLIFKGMVRLDLKKFFAWSGAFLIIVAAGILSYGIHEWQEAGLLPGDANKAFNVEAVIAPDTWYAVLLRGTVGFTPEMSWLQVIGWVLYVGITMTVFLRSMKTKAPAK</sequence>
<protein>
    <submittedName>
        <fullName evidence="7">Membrane protein CrgA</fullName>
    </submittedName>
</protein>
<dbReference type="PANTHER" id="PTHR31632">
    <property type="entry name" value="IRON TRANSPORTER FTH1"/>
    <property type="match status" value="1"/>
</dbReference>
<keyword evidence="5 6" id="KW-0472">Membrane</keyword>
<dbReference type="AlphaFoldDB" id="A0A173LX50"/>
<evidence type="ECO:0000256" key="2">
    <source>
        <dbReference type="ARBA" id="ARBA00008333"/>
    </source>
</evidence>
<evidence type="ECO:0000256" key="4">
    <source>
        <dbReference type="ARBA" id="ARBA00022989"/>
    </source>
</evidence>
<organism evidence="7 8">
    <name type="scientific">Aurantimicrobium minutum</name>
    <dbReference type="NCBI Taxonomy" id="708131"/>
    <lineage>
        <taxon>Bacteria</taxon>
        <taxon>Bacillati</taxon>
        <taxon>Actinomycetota</taxon>
        <taxon>Actinomycetes</taxon>
        <taxon>Micrococcales</taxon>
        <taxon>Microbacteriaceae</taxon>
        <taxon>Aurantimicrobium</taxon>
    </lineage>
</organism>
<dbReference type="RefSeq" id="WP_096381828.1">
    <property type="nucleotide sequence ID" value="NZ_AP017457.1"/>
</dbReference>
<gene>
    <name evidence="7" type="ORF">AUMI_18900</name>
</gene>
<name>A0A173LX50_9MICO</name>
<proteinExistence type="inferred from homology"/>
<feature type="transmembrane region" description="Helical" evidence="6">
    <location>
        <begin position="109"/>
        <end position="126"/>
    </location>
</feature>
<dbReference type="GO" id="GO:0015093">
    <property type="term" value="F:ferrous iron transmembrane transporter activity"/>
    <property type="evidence" value="ECO:0007669"/>
    <property type="project" value="TreeGrafter"/>
</dbReference>
<dbReference type="PANTHER" id="PTHR31632:SF2">
    <property type="entry name" value="PLASMA MEMBRANE IRON PERMEASE"/>
    <property type="match status" value="1"/>
</dbReference>
<keyword evidence="3 6" id="KW-0812">Transmembrane</keyword>